<dbReference type="InterPro" id="IPR007498">
    <property type="entry name" value="PqiA-like"/>
</dbReference>
<dbReference type="Gene3D" id="1.25.10.10">
    <property type="entry name" value="Leucine-rich Repeat Variant"/>
    <property type="match status" value="1"/>
</dbReference>
<name>A0ABP0P9Y0_9DINO</name>
<feature type="transmembrane region" description="Helical" evidence="2">
    <location>
        <begin position="1223"/>
        <end position="1247"/>
    </location>
</feature>
<accession>A0ABP0P9Y0</accession>
<feature type="transmembrane region" description="Helical" evidence="2">
    <location>
        <begin position="990"/>
        <end position="1019"/>
    </location>
</feature>
<keyword evidence="4" id="KW-1185">Reference proteome</keyword>
<reference evidence="3 4" key="1">
    <citation type="submission" date="2024-02" db="EMBL/GenBank/DDBJ databases">
        <authorList>
            <person name="Chen Y."/>
            <person name="Shah S."/>
            <person name="Dougan E. K."/>
            <person name="Thang M."/>
            <person name="Chan C."/>
        </authorList>
    </citation>
    <scope>NUCLEOTIDE SEQUENCE [LARGE SCALE GENOMIC DNA]</scope>
</reference>
<dbReference type="Pfam" id="PF04403">
    <property type="entry name" value="PqiA"/>
    <property type="match status" value="2"/>
</dbReference>
<feature type="region of interest" description="Disordered" evidence="1">
    <location>
        <begin position="1464"/>
        <end position="1558"/>
    </location>
</feature>
<feature type="transmembrane region" description="Helical" evidence="2">
    <location>
        <begin position="1161"/>
        <end position="1187"/>
    </location>
</feature>
<organism evidence="3 4">
    <name type="scientific">Durusdinium trenchii</name>
    <dbReference type="NCBI Taxonomy" id="1381693"/>
    <lineage>
        <taxon>Eukaryota</taxon>
        <taxon>Sar</taxon>
        <taxon>Alveolata</taxon>
        <taxon>Dinophyceae</taxon>
        <taxon>Suessiales</taxon>
        <taxon>Symbiodiniaceae</taxon>
        <taxon>Durusdinium</taxon>
    </lineage>
</organism>
<feature type="transmembrane region" description="Helical" evidence="2">
    <location>
        <begin position="1267"/>
        <end position="1285"/>
    </location>
</feature>
<sequence length="1757" mass="191869">MTGGCRCRLGRLLTVGTVVVVLLGVATPQPSYDLLNEKLGELQLQINTSSIGTIEETADTGFPLGELDVFFRFPADSAICIGLGLESASLVSNSLPDPEIVDGVSYEAIQLDLTVTGLRFSCTLPVCFKADSIFDREEECTGTLTATSNAQSASLISVSQKVLSTDFSTKPPELAFDVERSCADRVKVDGLVFTGVAIGQIAGFFDVTNTVLQSLNGEKKDSAIAPISAALCDQLESLTSVINELAVANPFTNETNFGVDPDAILGDAAKEFENQLEVPAEVSLANLGDNGLLNLILPEQDGALVLETDSALVNGLFSFLNFTTNATTVSGESLSPGLGIVDFILGTDIAVSDGAFSRLDVLALAEPFLVEPGQEISEVLTFEVELAGFGSSLLRVLGLQLSATPSGNDLEAYEFALLGNQTIELPAIDLGDLIFNGQFSLELNVATTEFLDQLLAYSISEDFSIQLDWDGFIARVAAFVAVDTNSVGALELGPIFSNSTNCLLSTFFVTPRVTAALVNADAVRIALTDFDDGLLAIVGDLVAALIPVYQGVIPGTLEQLLQTQLVNQEILEPAECPNTVLDETTELPYDFTTGLFASVAELVNEELVTQLLGALFYSGTPLSFLAEPIELVNASIPSSLDDDRRAILTVTAAELDGLSSPDLDQLRLFDADPDSPFFPQGLINELIIGSSANPLELRVSARLDLASSDPSGQVQQNDVVLVLSIDNLDVSLELFAAMSIFSVESTPLNRINFISCWLSKLEPFGGIKRLELLLSNFAIDFECNRCENDFLTSFSERIKAPASVSELARLANDLGERTGTSLVRLFDPELFQRTIDFATFTCETKGSIFSSIFTTEAQGDISTQEDLSTTYALLGVFFATFGVAGAFTCCCSFHRPQALAYRARKAAAVGPESQSLEDVPLFKNPKIPGVVRFFVPFVLLNNFALFLVGHIGVVIKTDVVGTIATEPFVLDDFASLSVVSSTAKLWSGGAYLLAIMLGAFSIVWPYIKLFGVAVCWFAAPKRLSFERRGKVLRLLDQLGKWSLVELYFVAFVLVVLEVNLVAPDSGPYAFLEGAYDLRIVIEPQLNLYTFTVALLLSLAISNVVLLFHERIEDDHLEKQRAVEGLSSFDQIRVSLVEYHFEKASKTGLTYHVAMSHFGSMVLLAILFLSVLLFIVAGFVPVLLISFVGLARQILGIAGDDTQQEISLFSFISDSFSVSDSGRLFFGFVFFMTVLVVPVIQMLGLVVLSRRRFTLPKAIRAFEANAVLSSWSATEVFVLAVAVTVLEIKTVTSFLVAGTCDPVQGIMSNILLPLGLVTAADVEGSCFGMTAEIQAGAFLFLASLALLNVVNLIVVKLFEAYVFNRKLPTHTSEFDGEAAPPDAALPRRVSVLARFNLATVRKTHQVFRVSQSDPLAARRCPVELADRRRRSQAARTGPDATQRSSAWGAAKEHVWGGRVKALALEQEEKERERKRRGSNKSKSGVSPKIATTPKNASAYHSRYKPASKNVRTARVHNKARAEREERERQRRMKRSNVRLASSTARPRDRPQPSPPRTRVWNKRDNTLRVTTLFKKKYDRGDIPMCIGHGAKRRVQWKCDVSTLDYHHYLPLFFEGLRETQEPYTFLAEAGVQDLLDQGGEKILPVVPQLIMPLKMALNTKNRHTICKVLKILQVLVRAAPYVGEALVPFYRQLLPVCNMVLVLDQRANFGDRIDYAQQKRENLVDLVFETLHGLEETGGRDAFINIKYMIPMYESCNI</sequence>
<feature type="transmembrane region" description="Helical" evidence="2">
    <location>
        <begin position="933"/>
        <end position="955"/>
    </location>
</feature>
<dbReference type="InterPro" id="IPR019399">
    <property type="entry name" value="Parkin_co-regulated_protein"/>
</dbReference>
<evidence type="ECO:0000256" key="1">
    <source>
        <dbReference type="SAM" id="MobiDB-lite"/>
    </source>
</evidence>
<evidence type="ECO:0000256" key="2">
    <source>
        <dbReference type="SAM" id="Phobius"/>
    </source>
</evidence>
<feature type="compositionally biased region" description="Basic residues" evidence="1">
    <location>
        <begin position="1500"/>
        <end position="1517"/>
    </location>
</feature>
<proteinExistence type="predicted"/>
<keyword evidence="2" id="KW-0812">Transmembrane</keyword>
<feature type="transmembrane region" description="Helical" evidence="2">
    <location>
        <begin position="871"/>
        <end position="894"/>
    </location>
</feature>
<feature type="region of interest" description="Disordered" evidence="1">
    <location>
        <begin position="1419"/>
        <end position="1450"/>
    </location>
</feature>
<keyword evidence="2" id="KW-1133">Transmembrane helix</keyword>
<feature type="transmembrane region" description="Helical" evidence="2">
    <location>
        <begin position="1336"/>
        <end position="1357"/>
    </location>
</feature>
<dbReference type="Pfam" id="PF10274">
    <property type="entry name" value="ParcG"/>
    <property type="match status" value="1"/>
</dbReference>
<feature type="transmembrane region" description="Helical" evidence="2">
    <location>
        <begin position="1040"/>
        <end position="1062"/>
    </location>
</feature>
<evidence type="ECO:0000313" key="4">
    <source>
        <dbReference type="Proteomes" id="UP001642464"/>
    </source>
</evidence>
<dbReference type="PANTHER" id="PTHR21207:SF2">
    <property type="entry name" value="PARKIN COREGULATED GENE PROTEIN"/>
    <property type="match status" value="1"/>
</dbReference>
<dbReference type="PANTHER" id="PTHR21207">
    <property type="entry name" value="PARKIN COREGULATED GENE PROTEIN PARK2 COREGULATED"/>
    <property type="match status" value="1"/>
</dbReference>
<evidence type="ECO:0000313" key="3">
    <source>
        <dbReference type="EMBL" id="CAK9071739.1"/>
    </source>
</evidence>
<dbReference type="InterPro" id="IPR011989">
    <property type="entry name" value="ARM-like"/>
</dbReference>
<protein>
    <submittedName>
        <fullName evidence="3">Parkin coregulated gene protein homolog (Hypertension-related protein 1-like protein) (PARK2 coregulated gene protein)</fullName>
    </submittedName>
</protein>
<dbReference type="EMBL" id="CAXAMM010033670">
    <property type="protein sequence ID" value="CAK9071739.1"/>
    <property type="molecule type" value="Genomic_DNA"/>
</dbReference>
<feature type="transmembrane region" description="Helical" evidence="2">
    <location>
        <begin position="1087"/>
        <end position="1108"/>
    </location>
</feature>
<comment type="caution">
    <text evidence="3">The sequence shown here is derived from an EMBL/GenBank/DDBJ whole genome shotgun (WGS) entry which is preliminary data.</text>
</comment>
<dbReference type="Proteomes" id="UP001642464">
    <property type="component" value="Unassembled WGS sequence"/>
</dbReference>
<keyword evidence="2" id="KW-0472">Membrane</keyword>
<feature type="compositionally biased region" description="Basic and acidic residues" evidence="1">
    <location>
        <begin position="1518"/>
        <end position="1527"/>
    </location>
</feature>
<gene>
    <name evidence="3" type="ORF">SCF082_LOCUS35427</name>
</gene>